<protein>
    <submittedName>
        <fullName evidence="1">Uncharacterized protein</fullName>
    </submittedName>
</protein>
<organism evidence="1">
    <name type="scientific">marine sediment metagenome</name>
    <dbReference type="NCBI Taxonomy" id="412755"/>
    <lineage>
        <taxon>unclassified sequences</taxon>
        <taxon>metagenomes</taxon>
        <taxon>ecological metagenomes</taxon>
    </lineage>
</organism>
<name>A0A0F9LF78_9ZZZZ</name>
<proteinExistence type="predicted"/>
<dbReference type="AlphaFoldDB" id="A0A0F9LF78"/>
<dbReference type="EMBL" id="LAZR01006430">
    <property type="protein sequence ID" value="KKM92173.1"/>
    <property type="molecule type" value="Genomic_DNA"/>
</dbReference>
<sequence>MAKKKEKKKVEKNPMTEKDKVLLDAIGLIKQLDQRINRIVAAISQSKSVKGM</sequence>
<evidence type="ECO:0000313" key="1">
    <source>
        <dbReference type="EMBL" id="KKM92173.1"/>
    </source>
</evidence>
<gene>
    <name evidence="1" type="ORF">LCGC14_1221120</name>
</gene>
<reference evidence="1" key="1">
    <citation type="journal article" date="2015" name="Nature">
        <title>Complex archaea that bridge the gap between prokaryotes and eukaryotes.</title>
        <authorList>
            <person name="Spang A."/>
            <person name="Saw J.H."/>
            <person name="Jorgensen S.L."/>
            <person name="Zaremba-Niedzwiedzka K."/>
            <person name="Martijn J."/>
            <person name="Lind A.E."/>
            <person name="van Eijk R."/>
            <person name="Schleper C."/>
            <person name="Guy L."/>
            <person name="Ettema T.J."/>
        </authorList>
    </citation>
    <scope>NUCLEOTIDE SEQUENCE</scope>
</reference>
<accession>A0A0F9LF78</accession>
<comment type="caution">
    <text evidence="1">The sequence shown here is derived from an EMBL/GenBank/DDBJ whole genome shotgun (WGS) entry which is preliminary data.</text>
</comment>